<dbReference type="AlphaFoldDB" id="A0A1R2CG40"/>
<reference evidence="1 2" key="1">
    <citation type="submission" date="2016-11" db="EMBL/GenBank/DDBJ databases">
        <title>The macronuclear genome of Stentor coeruleus: a giant cell with tiny introns.</title>
        <authorList>
            <person name="Slabodnick M."/>
            <person name="Ruby J.G."/>
            <person name="Reiff S.B."/>
            <person name="Swart E.C."/>
            <person name="Gosai S."/>
            <person name="Prabakaran S."/>
            <person name="Witkowska E."/>
            <person name="Larue G.E."/>
            <person name="Fisher S."/>
            <person name="Freeman R.M."/>
            <person name="Gunawardena J."/>
            <person name="Chu W."/>
            <person name="Stover N.A."/>
            <person name="Gregory B.D."/>
            <person name="Nowacki M."/>
            <person name="Derisi J."/>
            <person name="Roy S.W."/>
            <person name="Marshall W.F."/>
            <person name="Sood P."/>
        </authorList>
    </citation>
    <scope>NUCLEOTIDE SEQUENCE [LARGE SCALE GENOMIC DNA]</scope>
    <source>
        <strain evidence="1">WM001</strain>
    </source>
</reference>
<evidence type="ECO:0008006" key="3">
    <source>
        <dbReference type="Google" id="ProtNLM"/>
    </source>
</evidence>
<dbReference type="EMBL" id="MPUH01000164">
    <property type="protein sequence ID" value="OMJ87910.1"/>
    <property type="molecule type" value="Genomic_DNA"/>
</dbReference>
<accession>A0A1R2CG40</accession>
<dbReference type="Proteomes" id="UP000187209">
    <property type="component" value="Unassembled WGS sequence"/>
</dbReference>
<name>A0A1R2CG40_9CILI</name>
<organism evidence="1 2">
    <name type="scientific">Stentor coeruleus</name>
    <dbReference type="NCBI Taxonomy" id="5963"/>
    <lineage>
        <taxon>Eukaryota</taxon>
        <taxon>Sar</taxon>
        <taxon>Alveolata</taxon>
        <taxon>Ciliophora</taxon>
        <taxon>Postciliodesmatophora</taxon>
        <taxon>Heterotrichea</taxon>
        <taxon>Heterotrichida</taxon>
        <taxon>Stentoridae</taxon>
        <taxon>Stentor</taxon>
    </lineage>
</organism>
<comment type="caution">
    <text evidence="1">The sequence shown here is derived from an EMBL/GenBank/DDBJ whole genome shotgun (WGS) entry which is preliminary data.</text>
</comment>
<dbReference type="OrthoDB" id="10257659at2759"/>
<proteinExistence type="predicted"/>
<protein>
    <recommendedName>
        <fullName evidence="3">EF-hand domain-containing protein</fullName>
    </recommendedName>
</protein>
<keyword evidence="2" id="KW-1185">Reference proteome</keyword>
<sequence length="223" mass="25933">MGASFSLDYIKPLISSEFLRVKTEPKRDYLKLSEILQIKAPEEISINFYHIGTLFKLDEDKDGRFTLQDLENYASFCDSKQKEYKPHEMQAMLQGVCTLLMWQSVSSEDGRTDFEAWIGRILYENEQVEEFDCKPGVLFISRYTLLHLFEILNVKATHGVEFQMFFDLLQRVAEEEGLMDIENSELDDYVPIDVCQNFARHFIEGFARLVDQLGVAQKPKSES</sequence>
<evidence type="ECO:0000313" key="1">
    <source>
        <dbReference type="EMBL" id="OMJ87910.1"/>
    </source>
</evidence>
<gene>
    <name evidence="1" type="ORF">SteCoe_10229</name>
</gene>
<evidence type="ECO:0000313" key="2">
    <source>
        <dbReference type="Proteomes" id="UP000187209"/>
    </source>
</evidence>